<dbReference type="InterPro" id="IPR008927">
    <property type="entry name" value="6-PGluconate_DH-like_C_sf"/>
</dbReference>
<comment type="caution">
    <text evidence="6">The sequence shown here is derived from an EMBL/GenBank/DDBJ whole genome shotgun (WGS) entry which is preliminary data.</text>
</comment>
<sequence length="248" mass="27786">MKTRTKPRVAVVGTNALAESLREEISRSADAELVLWEELQANPNAPAIELVLETHNLDLKEKRTQLQLIERVIPRDCLILTSVLAVSATEAASWLTHSSRLVGFATFAPVEEKQLVELAGALQTDGFYVERARQFWLAIGKETEQVKDEVGLVFPRILAMIVNEAAFAWTEKTATAADIDRAMRLGVNYPDGPLAWADQIGLDDIYAVLRGLQRELGEERYRPAPLLRKMVHAGWLGKQSGRGFYRYE</sequence>
<comment type="similarity">
    <text evidence="2">Belongs to the 3-hydroxyacyl-CoA dehydrogenase family.</text>
</comment>
<dbReference type="Gene3D" id="3.40.50.720">
    <property type="entry name" value="NAD(P)-binding Rossmann-like Domain"/>
    <property type="match status" value="1"/>
</dbReference>
<keyword evidence="7" id="KW-1185">Reference proteome</keyword>
<proteinExistence type="inferred from homology"/>
<dbReference type="GO" id="GO:0008691">
    <property type="term" value="F:3-hydroxybutyryl-CoA dehydrogenase activity"/>
    <property type="evidence" value="ECO:0007669"/>
    <property type="project" value="UniProtKB-EC"/>
</dbReference>
<gene>
    <name evidence="6" type="ORF">JOD01_000766</name>
</gene>
<dbReference type="Pfam" id="PF02737">
    <property type="entry name" value="3HCDH_N"/>
    <property type="match status" value="1"/>
</dbReference>
<organism evidence="6 7">
    <name type="scientific">Brevibacillus fulvus</name>
    <dbReference type="NCBI Taxonomy" id="1125967"/>
    <lineage>
        <taxon>Bacteria</taxon>
        <taxon>Bacillati</taxon>
        <taxon>Bacillota</taxon>
        <taxon>Bacilli</taxon>
        <taxon>Bacillales</taxon>
        <taxon>Paenibacillaceae</taxon>
        <taxon>Brevibacillus</taxon>
    </lineage>
</organism>
<dbReference type="RefSeq" id="WP_204516903.1">
    <property type="nucleotide sequence ID" value="NZ_BAABIN010000015.1"/>
</dbReference>
<dbReference type="PANTHER" id="PTHR48075:SF5">
    <property type="entry name" value="3-HYDROXYBUTYRYL-COA DEHYDROGENASE"/>
    <property type="match status" value="1"/>
</dbReference>
<evidence type="ECO:0000256" key="2">
    <source>
        <dbReference type="ARBA" id="ARBA00009463"/>
    </source>
</evidence>
<comment type="pathway">
    <text evidence="1">Lipid metabolism; butanoate metabolism.</text>
</comment>
<dbReference type="InterPro" id="IPR006108">
    <property type="entry name" value="3HC_DH_C"/>
</dbReference>
<dbReference type="EMBL" id="JAFBEB010000002">
    <property type="protein sequence ID" value="MBM7589168.1"/>
    <property type="molecule type" value="Genomic_DNA"/>
</dbReference>
<evidence type="ECO:0000259" key="5">
    <source>
        <dbReference type="Pfam" id="PF02737"/>
    </source>
</evidence>
<keyword evidence="3 6" id="KW-0560">Oxidoreductase</keyword>
<name>A0A938XWY0_9BACL</name>
<protein>
    <submittedName>
        <fullName evidence="6">3-hydroxybutyryl-CoA dehydrogenase</fullName>
        <ecNumber evidence="6">1.1.1.157</ecNumber>
    </submittedName>
</protein>
<dbReference type="Proteomes" id="UP000717624">
    <property type="component" value="Unassembled WGS sequence"/>
</dbReference>
<dbReference type="Pfam" id="PF00725">
    <property type="entry name" value="3HCDH"/>
    <property type="match status" value="1"/>
</dbReference>
<evidence type="ECO:0000259" key="4">
    <source>
        <dbReference type="Pfam" id="PF00725"/>
    </source>
</evidence>
<reference evidence="6" key="1">
    <citation type="submission" date="2021-01" db="EMBL/GenBank/DDBJ databases">
        <title>Genomic Encyclopedia of Type Strains, Phase IV (KMG-IV): sequencing the most valuable type-strain genomes for metagenomic binning, comparative biology and taxonomic classification.</title>
        <authorList>
            <person name="Goeker M."/>
        </authorList>
    </citation>
    <scope>NUCLEOTIDE SEQUENCE</scope>
    <source>
        <strain evidence="6">DSM 25523</strain>
    </source>
</reference>
<evidence type="ECO:0000313" key="7">
    <source>
        <dbReference type="Proteomes" id="UP000717624"/>
    </source>
</evidence>
<dbReference type="SUPFAM" id="SSF51735">
    <property type="entry name" value="NAD(P)-binding Rossmann-fold domains"/>
    <property type="match status" value="1"/>
</dbReference>
<dbReference type="EC" id="1.1.1.157" evidence="6"/>
<dbReference type="PANTHER" id="PTHR48075">
    <property type="entry name" value="3-HYDROXYACYL-COA DEHYDROGENASE FAMILY PROTEIN"/>
    <property type="match status" value="1"/>
</dbReference>
<evidence type="ECO:0000256" key="1">
    <source>
        <dbReference type="ARBA" id="ARBA00005086"/>
    </source>
</evidence>
<feature type="domain" description="3-hydroxyacyl-CoA dehydrogenase C-terminal" evidence="4">
    <location>
        <begin position="151"/>
        <end position="247"/>
    </location>
</feature>
<dbReference type="InterPro" id="IPR036291">
    <property type="entry name" value="NAD(P)-bd_dom_sf"/>
</dbReference>
<dbReference type="InterPro" id="IPR006176">
    <property type="entry name" value="3-OHacyl-CoA_DH_NAD-bd"/>
</dbReference>
<dbReference type="AlphaFoldDB" id="A0A938XWY0"/>
<feature type="domain" description="3-hydroxyacyl-CoA dehydrogenase NAD binding" evidence="5">
    <location>
        <begin position="47"/>
        <end position="148"/>
    </location>
</feature>
<dbReference type="InterPro" id="IPR013328">
    <property type="entry name" value="6PGD_dom2"/>
</dbReference>
<dbReference type="GO" id="GO:0070403">
    <property type="term" value="F:NAD+ binding"/>
    <property type="evidence" value="ECO:0007669"/>
    <property type="project" value="InterPro"/>
</dbReference>
<dbReference type="GO" id="GO:0006631">
    <property type="term" value="P:fatty acid metabolic process"/>
    <property type="evidence" value="ECO:0007669"/>
    <property type="project" value="InterPro"/>
</dbReference>
<accession>A0A938XWY0</accession>
<dbReference type="SUPFAM" id="SSF48179">
    <property type="entry name" value="6-phosphogluconate dehydrogenase C-terminal domain-like"/>
    <property type="match status" value="1"/>
</dbReference>
<evidence type="ECO:0000313" key="6">
    <source>
        <dbReference type="EMBL" id="MBM7589168.1"/>
    </source>
</evidence>
<evidence type="ECO:0000256" key="3">
    <source>
        <dbReference type="ARBA" id="ARBA00023002"/>
    </source>
</evidence>
<dbReference type="Gene3D" id="1.10.1040.10">
    <property type="entry name" value="N-(1-d-carboxylethyl)-l-norvaline Dehydrogenase, domain 2"/>
    <property type="match status" value="1"/>
</dbReference>